<dbReference type="GO" id="GO:0016787">
    <property type="term" value="F:hydrolase activity"/>
    <property type="evidence" value="ECO:0007669"/>
    <property type="project" value="UniProtKB-KW"/>
</dbReference>
<evidence type="ECO:0000256" key="1">
    <source>
        <dbReference type="ARBA" id="ARBA00022801"/>
    </source>
</evidence>
<feature type="domain" description="Alpha/beta hydrolase fold-3" evidence="3">
    <location>
        <begin position="108"/>
        <end position="349"/>
    </location>
</feature>
<feature type="compositionally biased region" description="Polar residues" evidence="2">
    <location>
        <begin position="73"/>
        <end position="83"/>
    </location>
</feature>
<evidence type="ECO:0000313" key="5">
    <source>
        <dbReference type="Proteomes" id="UP000256328"/>
    </source>
</evidence>
<dbReference type="InterPro" id="IPR050300">
    <property type="entry name" value="GDXG_lipolytic_enzyme"/>
</dbReference>
<organism evidence="4 5">
    <name type="scientific">Coleophoma crateriformis</name>
    <dbReference type="NCBI Taxonomy" id="565419"/>
    <lineage>
        <taxon>Eukaryota</taxon>
        <taxon>Fungi</taxon>
        <taxon>Dikarya</taxon>
        <taxon>Ascomycota</taxon>
        <taxon>Pezizomycotina</taxon>
        <taxon>Leotiomycetes</taxon>
        <taxon>Helotiales</taxon>
        <taxon>Dermateaceae</taxon>
        <taxon>Coleophoma</taxon>
    </lineage>
</organism>
<protein>
    <recommendedName>
        <fullName evidence="3">Alpha/beta hydrolase fold-3 domain-containing protein</fullName>
    </recommendedName>
</protein>
<evidence type="ECO:0000313" key="4">
    <source>
        <dbReference type="EMBL" id="RDW95212.1"/>
    </source>
</evidence>
<dbReference type="InterPro" id="IPR029058">
    <property type="entry name" value="AB_hydrolase_fold"/>
</dbReference>
<sequence length="375" mass="41837">MAVPRSVLRLQARTLRWLIHLLQAHFSKLIYKYYHHVPLKPSYSFAIPCRTSPAKGSIKLVVYNPPSFNTTTLPTGSQASLTPSIPRDAKTPASPRTKFRGSQKRPCVLNFHGGGFVLGTGIDDERWARSCTELLGAVVISVEYRLAPEYPFPTAVQDGVDALEYVREHSAELGIDENLIITSGFSAGGSLAISVPMMASDLRRERGEKGTEKALYSDNHAESPKELPLVAGVISFYPGLNSIPTRDQKASRMRNPAKRMSKLLTNLFDPSYKYPATLDQGHQYLSPGVASDEVLARALPRDIWLLGCQDDMLCEEGRIFAERLGRNREEGGLEKEVRYRCIEDTVHAWDKRPNPVPKPEPIYADMCAEVRDILQ</sequence>
<comment type="caution">
    <text evidence="4">The sequence shown here is derived from an EMBL/GenBank/DDBJ whole genome shotgun (WGS) entry which is preliminary data.</text>
</comment>
<evidence type="ECO:0000256" key="2">
    <source>
        <dbReference type="SAM" id="MobiDB-lite"/>
    </source>
</evidence>
<dbReference type="Gene3D" id="3.40.50.1820">
    <property type="entry name" value="alpha/beta hydrolase"/>
    <property type="match status" value="1"/>
</dbReference>
<accession>A0A3D8T9F8</accession>
<dbReference type="AlphaFoldDB" id="A0A3D8T9F8"/>
<reference evidence="4 5" key="1">
    <citation type="journal article" date="2018" name="IMA Fungus">
        <title>IMA Genome-F 9: Draft genome sequence of Annulohypoxylon stygium, Aspergillus mulundensis, Berkeleyomyces basicola (syn. Thielaviopsis basicola), Ceratocystis smalleyi, two Cercospora beticola strains, Coleophoma cylindrospora, Fusarium fracticaudum, Phialophora cf. hyalina, and Morchella septimelata.</title>
        <authorList>
            <person name="Wingfield B.D."/>
            <person name="Bills G.F."/>
            <person name="Dong Y."/>
            <person name="Huang W."/>
            <person name="Nel W.J."/>
            <person name="Swalarsk-Parry B.S."/>
            <person name="Vaghefi N."/>
            <person name="Wilken P.M."/>
            <person name="An Z."/>
            <person name="de Beer Z.W."/>
            <person name="De Vos L."/>
            <person name="Chen L."/>
            <person name="Duong T.A."/>
            <person name="Gao Y."/>
            <person name="Hammerbacher A."/>
            <person name="Kikkert J.R."/>
            <person name="Li Y."/>
            <person name="Li H."/>
            <person name="Li K."/>
            <person name="Li Q."/>
            <person name="Liu X."/>
            <person name="Ma X."/>
            <person name="Naidoo K."/>
            <person name="Pethybridge S.J."/>
            <person name="Sun J."/>
            <person name="Steenkamp E.T."/>
            <person name="van der Nest M.A."/>
            <person name="van Wyk S."/>
            <person name="Wingfield M.J."/>
            <person name="Xiong C."/>
            <person name="Yue Q."/>
            <person name="Zhang X."/>
        </authorList>
    </citation>
    <scope>NUCLEOTIDE SEQUENCE [LARGE SCALE GENOMIC DNA]</scope>
    <source>
        <strain evidence="4 5">BP5796</strain>
    </source>
</reference>
<dbReference type="InterPro" id="IPR013094">
    <property type="entry name" value="AB_hydrolase_3"/>
</dbReference>
<evidence type="ECO:0000259" key="3">
    <source>
        <dbReference type="Pfam" id="PF07859"/>
    </source>
</evidence>
<keyword evidence="1" id="KW-0378">Hydrolase</keyword>
<gene>
    <name evidence="4" type="ORF">BP5796_00975</name>
</gene>
<dbReference type="OrthoDB" id="408631at2759"/>
<dbReference type="SUPFAM" id="SSF53474">
    <property type="entry name" value="alpha/beta-Hydrolases"/>
    <property type="match status" value="1"/>
</dbReference>
<proteinExistence type="predicted"/>
<dbReference type="PANTHER" id="PTHR48081">
    <property type="entry name" value="AB HYDROLASE SUPERFAMILY PROTEIN C4A8.06C"/>
    <property type="match status" value="1"/>
</dbReference>
<dbReference type="EMBL" id="PDLN01000001">
    <property type="protein sequence ID" value="RDW95212.1"/>
    <property type="molecule type" value="Genomic_DNA"/>
</dbReference>
<feature type="region of interest" description="Disordered" evidence="2">
    <location>
        <begin position="73"/>
        <end position="101"/>
    </location>
</feature>
<dbReference type="Pfam" id="PF07859">
    <property type="entry name" value="Abhydrolase_3"/>
    <property type="match status" value="1"/>
</dbReference>
<dbReference type="PANTHER" id="PTHR48081:SF8">
    <property type="entry name" value="ALPHA_BETA HYDROLASE FOLD-3 DOMAIN-CONTAINING PROTEIN-RELATED"/>
    <property type="match status" value="1"/>
</dbReference>
<name>A0A3D8T9F8_9HELO</name>
<keyword evidence="5" id="KW-1185">Reference proteome</keyword>
<dbReference type="Proteomes" id="UP000256328">
    <property type="component" value="Unassembled WGS sequence"/>
</dbReference>